<comment type="caution">
    <text evidence="2">The sequence shown here is derived from an EMBL/GenBank/DDBJ whole genome shotgun (WGS) entry which is preliminary data.</text>
</comment>
<dbReference type="Proteomes" id="UP001189429">
    <property type="component" value="Unassembled WGS sequence"/>
</dbReference>
<evidence type="ECO:0000313" key="3">
    <source>
        <dbReference type="Proteomes" id="UP001189429"/>
    </source>
</evidence>
<evidence type="ECO:0000256" key="1">
    <source>
        <dbReference type="SAM" id="MobiDB-lite"/>
    </source>
</evidence>
<proteinExistence type="predicted"/>
<organism evidence="2 3">
    <name type="scientific">Prorocentrum cordatum</name>
    <dbReference type="NCBI Taxonomy" id="2364126"/>
    <lineage>
        <taxon>Eukaryota</taxon>
        <taxon>Sar</taxon>
        <taxon>Alveolata</taxon>
        <taxon>Dinophyceae</taxon>
        <taxon>Prorocentrales</taxon>
        <taxon>Prorocentraceae</taxon>
        <taxon>Prorocentrum</taxon>
    </lineage>
</organism>
<protein>
    <submittedName>
        <fullName evidence="2">Uncharacterized protein</fullName>
    </submittedName>
</protein>
<keyword evidence="3" id="KW-1185">Reference proteome</keyword>
<reference evidence="2" key="1">
    <citation type="submission" date="2023-10" db="EMBL/GenBank/DDBJ databases">
        <authorList>
            <person name="Chen Y."/>
            <person name="Shah S."/>
            <person name="Dougan E. K."/>
            <person name="Thang M."/>
            <person name="Chan C."/>
        </authorList>
    </citation>
    <scope>NUCLEOTIDE SEQUENCE [LARGE SCALE GENOMIC DNA]</scope>
</reference>
<accession>A0ABN9PBP8</accession>
<name>A0ABN9PBP8_9DINO</name>
<dbReference type="EMBL" id="CAUYUJ010000388">
    <property type="protein sequence ID" value="CAK0790266.1"/>
    <property type="molecule type" value="Genomic_DNA"/>
</dbReference>
<gene>
    <name evidence="2" type="ORF">PCOR1329_LOCUS1591</name>
</gene>
<sequence length="110" mass="12303">MISNIGEGQKRGPHFKILMEFWEKQMSMEKGGSTAAEHVKVMNVKRAKKIEGKPEVVKVQLMVELSGGADVLNLREAPGGGRWQAMMGGAPRGPQERKVQTFCDRRKKRP</sequence>
<evidence type="ECO:0000313" key="2">
    <source>
        <dbReference type="EMBL" id="CAK0790266.1"/>
    </source>
</evidence>
<feature type="region of interest" description="Disordered" evidence="1">
    <location>
        <begin position="86"/>
        <end position="110"/>
    </location>
</feature>